<dbReference type="InterPro" id="IPR042185">
    <property type="entry name" value="Serpin_sf_2"/>
</dbReference>
<dbReference type="SUPFAM" id="SSF56574">
    <property type="entry name" value="Serpins"/>
    <property type="match status" value="1"/>
</dbReference>
<dbReference type="Pfam" id="PF00079">
    <property type="entry name" value="Serpin"/>
    <property type="match status" value="1"/>
</dbReference>
<gene>
    <name evidence="3" type="ORF">Fot_55156</name>
</gene>
<proteinExistence type="inferred from homology"/>
<organism evidence="3 4">
    <name type="scientific">Forsythia ovata</name>
    <dbReference type="NCBI Taxonomy" id="205694"/>
    <lineage>
        <taxon>Eukaryota</taxon>
        <taxon>Viridiplantae</taxon>
        <taxon>Streptophyta</taxon>
        <taxon>Embryophyta</taxon>
        <taxon>Tracheophyta</taxon>
        <taxon>Spermatophyta</taxon>
        <taxon>Magnoliopsida</taxon>
        <taxon>eudicotyledons</taxon>
        <taxon>Gunneridae</taxon>
        <taxon>Pentapetalae</taxon>
        <taxon>asterids</taxon>
        <taxon>lamiids</taxon>
        <taxon>Lamiales</taxon>
        <taxon>Oleaceae</taxon>
        <taxon>Forsythieae</taxon>
        <taxon>Forsythia</taxon>
    </lineage>
</organism>
<dbReference type="InterPro" id="IPR000215">
    <property type="entry name" value="Serpin_fam"/>
</dbReference>
<evidence type="ECO:0000313" key="3">
    <source>
        <dbReference type="EMBL" id="KAL2459138.1"/>
    </source>
</evidence>
<dbReference type="InterPro" id="IPR023796">
    <property type="entry name" value="Serpin_dom"/>
</dbReference>
<protein>
    <submittedName>
        <fullName evidence="3">SERPIN domain-containing protein</fullName>
    </submittedName>
</protein>
<accession>A0ABD1P5H5</accession>
<comment type="similarity">
    <text evidence="1">Belongs to the serpin family.</text>
</comment>
<dbReference type="InterPro" id="IPR036186">
    <property type="entry name" value="Serpin_sf"/>
</dbReference>
<comment type="caution">
    <text evidence="3">The sequence shown here is derived from an EMBL/GenBank/DDBJ whole genome shotgun (WGS) entry which is preliminary data.</text>
</comment>
<evidence type="ECO:0000313" key="4">
    <source>
        <dbReference type="Proteomes" id="UP001604277"/>
    </source>
</evidence>
<keyword evidence="4" id="KW-1185">Reference proteome</keyword>
<dbReference type="PANTHER" id="PTHR11461:SF211">
    <property type="entry name" value="GH10112P-RELATED"/>
    <property type="match status" value="1"/>
</dbReference>
<evidence type="ECO:0000259" key="2">
    <source>
        <dbReference type="Pfam" id="PF00079"/>
    </source>
</evidence>
<evidence type="ECO:0000256" key="1">
    <source>
        <dbReference type="ARBA" id="ARBA00009500"/>
    </source>
</evidence>
<reference evidence="4" key="1">
    <citation type="submission" date="2024-07" db="EMBL/GenBank/DDBJ databases">
        <title>Two chromosome-level genome assemblies of Korean endemic species Abeliophyllum distichum and Forsythia ovata (Oleaceae).</title>
        <authorList>
            <person name="Jang H."/>
        </authorList>
    </citation>
    <scope>NUCLEOTIDE SEQUENCE [LARGE SCALE GENOMIC DNA]</scope>
</reference>
<dbReference type="Proteomes" id="UP001604277">
    <property type="component" value="Unassembled WGS sequence"/>
</dbReference>
<dbReference type="Gene3D" id="2.30.39.10">
    <property type="entry name" value="Alpha-1-antitrypsin, domain 1"/>
    <property type="match status" value="1"/>
</dbReference>
<sequence length="145" mass="16576">MFFALDCAKGCRGNQRSESVGRKGNEWPYQGTTSIWLMYFKGVWNDKFDASKTKDDKFFLPNGSSVQVPLMTSKKMQYIREFSGFKVLGLPYKQGEDNRKFSMYFFLPDAKDGLPALVEKFGTESSFGSPQGTGIGLAFFWRWTH</sequence>
<feature type="domain" description="Serpin" evidence="2">
    <location>
        <begin position="38"/>
        <end position="124"/>
    </location>
</feature>
<dbReference type="AlphaFoldDB" id="A0ABD1P5H5"/>
<name>A0ABD1P5H5_9LAMI</name>
<dbReference type="EMBL" id="JBFOLJ010000024">
    <property type="protein sequence ID" value="KAL2459138.1"/>
    <property type="molecule type" value="Genomic_DNA"/>
</dbReference>
<dbReference type="PANTHER" id="PTHR11461">
    <property type="entry name" value="SERINE PROTEASE INHIBITOR, SERPIN"/>
    <property type="match status" value="1"/>
</dbReference>